<organism evidence="4 5">
    <name type="scientific">Dekkera bruxellensis</name>
    <name type="common">Brettanomyces custersii</name>
    <dbReference type="NCBI Taxonomy" id="5007"/>
    <lineage>
        <taxon>Eukaryota</taxon>
        <taxon>Fungi</taxon>
        <taxon>Dikarya</taxon>
        <taxon>Ascomycota</taxon>
        <taxon>Saccharomycotina</taxon>
        <taxon>Pichiomycetes</taxon>
        <taxon>Pichiales</taxon>
        <taxon>Pichiaceae</taxon>
        <taxon>Brettanomyces</taxon>
    </lineage>
</organism>
<sequence length="328" mass="37528">MVKRTIKRIIAEQNVSTKAKRAKVSQPAQKSITLKFYPLTNNKIREPIQLPKIYLDTHTETFIDGLKFIVDKDPGLYSSLNDDKAFGICLKNSDKENDVGVMNGFTRVRELNFYFEKLAGGLISQQISGHAAAAIRKKIVGGLCNDGEEFPSPETFYQHTEEELRVFGLSHRKAEYIRRLSKAFMSDIELGEIDEGIQFSPSYFENIDDASLRVDLEKFKGIGPWSSSMFAMFALERLDIFEPGDLGIRRGFTQFLKKRPALEKEARELLDSGVIPRTKKVSRNKKKDKYISDVDLMNVIADQFKPYRTIFMLLLWRISDTSVEAMSR</sequence>
<dbReference type="Gene3D" id="1.10.340.30">
    <property type="entry name" value="Hypothetical protein, domain 2"/>
    <property type="match status" value="1"/>
</dbReference>
<dbReference type="Pfam" id="PF00730">
    <property type="entry name" value="HhH-GPD"/>
    <property type="match status" value="1"/>
</dbReference>
<keyword evidence="5" id="KW-1185">Reference proteome</keyword>
<dbReference type="GO" id="GO:0032993">
    <property type="term" value="C:protein-DNA complex"/>
    <property type="evidence" value="ECO:0007669"/>
    <property type="project" value="TreeGrafter"/>
</dbReference>
<dbReference type="GO" id="GO:0005634">
    <property type="term" value="C:nucleus"/>
    <property type="evidence" value="ECO:0007669"/>
    <property type="project" value="TreeGrafter"/>
</dbReference>
<dbReference type="AlphaFoldDB" id="A0A7D9CUL8"/>
<dbReference type="InterPro" id="IPR011257">
    <property type="entry name" value="DNA_glycosylase"/>
</dbReference>
<reference evidence="4 5" key="1">
    <citation type="submission" date="2019-07" db="EMBL/GenBank/DDBJ databases">
        <authorList>
            <person name="Friedrich A."/>
            <person name="Schacherer J."/>
        </authorList>
    </citation>
    <scope>NUCLEOTIDE SEQUENCE [LARGE SCALE GENOMIC DNA]</scope>
</reference>
<gene>
    <name evidence="4" type="ORF">DEBR0S1_03444G</name>
</gene>
<evidence type="ECO:0000256" key="2">
    <source>
        <dbReference type="ARBA" id="ARBA00023204"/>
    </source>
</evidence>
<dbReference type="GO" id="GO:0008725">
    <property type="term" value="F:DNA-3-methyladenine glycosylase activity"/>
    <property type="evidence" value="ECO:0007669"/>
    <property type="project" value="TreeGrafter"/>
</dbReference>
<dbReference type="InterPro" id="IPR003265">
    <property type="entry name" value="HhH-GPD_domain"/>
</dbReference>
<dbReference type="Proteomes" id="UP000478008">
    <property type="component" value="Unassembled WGS sequence"/>
</dbReference>
<dbReference type="Gene3D" id="1.10.1670.40">
    <property type="match status" value="1"/>
</dbReference>
<keyword evidence="2" id="KW-0234">DNA repair</keyword>
<feature type="domain" description="HhH-GPD" evidence="3">
    <location>
        <begin position="123"/>
        <end position="280"/>
    </location>
</feature>
<protein>
    <submittedName>
        <fullName evidence="4">DEBR0S1_03444g1_1</fullName>
    </submittedName>
</protein>
<evidence type="ECO:0000313" key="5">
    <source>
        <dbReference type="Proteomes" id="UP000478008"/>
    </source>
</evidence>
<dbReference type="InterPro" id="IPR051912">
    <property type="entry name" value="Alkylbase_DNA_Glycosylase/TA"/>
</dbReference>
<name>A0A7D9CUL8_DEKBR</name>
<dbReference type="GO" id="GO:0043916">
    <property type="term" value="F:DNA-7-methylguanine glycosylase activity"/>
    <property type="evidence" value="ECO:0007669"/>
    <property type="project" value="TreeGrafter"/>
</dbReference>
<dbReference type="PANTHER" id="PTHR43003">
    <property type="entry name" value="DNA-3-METHYLADENINE GLYCOSYLASE"/>
    <property type="match status" value="1"/>
</dbReference>
<dbReference type="EMBL" id="CABFWN010000001">
    <property type="protein sequence ID" value="VUG15935.1"/>
    <property type="molecule type" value="Genomic_DNA"/>
</dbReference>
<evidence type="ECO:0000259" key="3">
    <source>
        <dbReference type="SMART" id="SM00478"/>
    </source>
</evidence>
<dbReference type="GO" id="GO:0032131">
    <property type="term" value="F:alkylated DNA binding"/>
    <property type="evidence" value="ECO:0007669"/>
    <property type="project" value="TreeGrafter"/>
</dbReference>
<dbReference type="GO" id="GO:0006285">
    <property type="term" value="P:base-excision repair, AP site formation"/>
    <property type="evidence" value="ECO:0007669"/>
    <property type="project" value="TreeGrafter"/>
</dbReference>
<dbReference type="SMART" id="SM00478">
    <property type="entry name" value="ENDO3c"/>
    <property type="match status" value="1"/>
</dbReference>
<evidence type="ECO:0000256" key="1">
    <source>
        <dbReference type="ARBA" id="ARBA00022763"/>
    </source>
</evidence>
<keyword evidence="1" id="KW-0227">DNA damage</keyword>
<dbReference type="CDD" id="cd00056">
    <property type="entry name" value="ENDO3c"/>
    <property type="match status" value="1"/>
</dbReference>
<dbReference type="SUPFAM" id="SSF48150">
    <property type="entry name" value="DNA-glycosylase"/>
    <property type="match status" value="1"/>
</dbReference>
<evidence type="ECO:0000313" key="4">
    <source>
        <dbReference type="EMBL" id="VUG15935.1"/>
    </source>
</evidence>
<dbReference type="GO" id="GO:0006307">
    <property type="term" value="P:DNA alkylation repair"/>
    <property type="evidence" value="ECO:0007669"/>
    <property type="project" value="TreeGrafter"/>
</dbReference>
<proteinExistence type="predicted"/>
<dbReference type="PANTHER" id="PTHR43003:SF5">
    <property type="entry name" value="DNA-3-METHYLADENINE GLYCOSYLASE"/>
    <property type="match status" value="1"/>
</dbReference>
<accession>A0A7D9CUL8</accession>